<protein>
    <submittedName>
        <fullName evidence="5">Caudovirus prohead protease</fullName>
    </submittedName>
</protein>
<organism evidence="5">
    <name type="scientific">Mediterraneibacter gnavus</name>
    <name type="common">Ruminococcus gnavus</name>
    <dbReference type="NCBI Taxonomy" id="33038"/>
    <lineage>
        <taxon>Bacteria</taxon>
        <taxon>Bacillati</taxon>
        <taxon>Bacillota</taxon>
        <taxon>Clostridia</taxon>
        <taxon>Lachnospirales</taxon>
        <taxon>Lachnospiraceae</taxon>
        <taxon>Mediterraneibacter</taxon>
    </lineage>
</organism>
<dbReference type="AlphaFoldDB" id="A0A6N3FBS8"/>
<dbReference type="InterPro" id="IPR054613">
    <property type="entry name" value="Peptidase_S78_dom"/>
</dbReference>
<name>A0A6N3FBS8_MEDGN</name>
<dbReference type="InterPro" id="IPR006433">
    <property type="entry name" value="Prohead_protease"/>
</dbReference>
<accession>A0A6N3FBS8</accession>
<gene>
    <name evidence="5" type="ORF">RGLFYP36_01774</name>
</gene>
<sequence length="199" mass="22806">MPVKKEREYRTLVTPLTAQVASDKRINTECYVEGYATTFNVPYLLYEFEDGTKIYERIDAHALDNADMSDVIMQYDHTGRVFARQSNKTLILEPDAKGLFVAADLSKTDLARGLYQDIDAGMITKMSWAFTVAEESYDRETHTRTILKIKKVYDVSAVSIPANNDTEISARNFANRSYEQEKQELLRRRAMILKIKASL</sequence>
<dbReference type="NCBIfam" id="TIGR01543">
    <property type="entry name" value="proheadase_HK97"/>
    <property type="match status" value="1"/>
</dbReference>
<reference evidence="5" key="1">
    <citation type="submission" date="2019-11" db="EMBL/GenBank/DDBJ databases">
        <authorList>
            <person name="Feng L."/>
        </authorList>
    </citation>
    <scope>NUCLEOTIDE SEQUENCE</scope>
    <source>
        <strain evidence="5">RgnavusLFYP36</strain>
    </source>
</reference>
<dbReference type="GO" id="GO:0008233">
    <property type="term" value="F:peptidase activity"/>
    <property type="evidence" value="ECO:0007669"/>
    <property type="project" value="UniProtKB-KW"/>
</dbReference>
<dbReference type="EMBL" id="CACRUU010000084">
    <property type="protein sequence ID" value="VYU49505.1"/>
    <property type="molecule type" value="Genomic_DNA"/>
</dbReference>
<dbReference type="RefSeq" id="WP_156734492.1">
    <property type="nucleotide sequence ID" value="NZ_CACRUU010000084.1"/>
</dbReference>
<evidence type="ECO:0000256" key="1">
    <source>
        <dbReference type="ARBA" id="ARBA00022612"/>
    </source>
</evidence>
<feature type="domain" description="Prohead serine protease" evidence="4">
    <location>
        <begin position="27"/>
        <end position="173"/>
    </location>
</feature>
<evidence type="ECO:0000259" key="4">
    <source>
        <dbReference type="Pfam" id="PF04586"/>
    </source>
</evidence>
<keyword evidence="1" id="KW-1188">Viral release from host cell</keyword>
<keyword evidence="2 5" id="KW-0645">Protease</keyword>
<proteinExistence type="predicted"/>
<dbReference type="GO" id="GO:0006508">
    <property type="term" value="P:proteolysis"/>
    <property type="evidence" value="ECO:0007669"/>
    <property type="project" value="UniProtKB-KW"/>
</dbReference>
<evidence type="ECO:0000256" key="2">
    <source>
        <dbReference type="ARBA" id="ARBA00022670"/>
    </source>
</evidence>
<evidence type="ECO:0000313" key="5">
    <source>
        <dbReference type="EMBL" id="VYU49505.1"/>
    </source>
</evidence>
<evidence type="ECO:0000256" key="3">
    <source>
        <dbReference type="ARBA" id="ARBA00022801"/>
    </source>
</evidence>
<keyword evidence="3" id="KW-0378">Hydrolase</keyword>
<dbReference type="Pfam" id="PF04586">
    <property type="entry name" value="Peptidase_S78"/>
    <property type="match status" value="1"/>
</dbReference>